<keyword evidence="2" id="KW-1185">Reference proteome</keyword>
<dbReference type="RefSeq" id="WP_205682579.1">
    <property type="nucleotide sequence ID" value="NZ_CP070968.1"/>
</dbReference>
<evidence type="ECO:0000313" key="1">
    <source>
        <dbReference type="EMBL" id="QSF55201.1"/>
    </source>
</evidence>
<proteinExistence type="predicted"/>
<gene>
    <name evidence="1" type="ORF">JX001_05195</name>
</gene>
<protein>
    <submittedName>
        <fullName evidence="1">Uncharacterized protein</fullName>
    </submittedName>
</protein>
<organism evidence="1 2">
    <name type="scientific">Brevundimonas fontaquae</name>
    <dbReference type="NCBI Taxonomy" id="2813778"/>
    <lineage>
        <taxon>Bacteria</taxon>
        <taxon>Pseudomonadati</taxon>
        <taxon>Pseudomonadota</taxon>
        <taxon>Alphaproteobacteria</taxon>
        <taxon>Caulobacterales</taxon>
        <taxon>Caulobacteraceae</taxon>
        <taxon>Brevundimonas</taxon>
    </lineage>
</organism>
<name>A0ABX7LQU8_9CAUL</name>
<reference evidence="1 2" key="1">
    <citation type="submission" date="2021-02" db="EMBL/GenBank/DDBJ databases">
        <title>Brevundimonas sp. CS1 genome sequence.</title>
        <authorList>
            <person name="Lee K."/>
            <person name="Choi Y.-J."/>
            <person name="Son H.-R."/>
        </authorList>
    </citation>
    <scope>NUCLEOTIDE SEQUENCE [LARGE SCALE GENOMIC DNA]</scope>
    <source>
        <strain evidence="1 2">CS1</strain>
    </source>
</reference>
<dbReference type="EMBL" id="CP070968">
    <property type="protein sequence ID" value="QSF55201.1"/>
    <property type="molecule type" value="Genomic_DNA"/>
</dbReference>
<dbReference type="Proteomes" id="UP000662957">
    <property type="component" value="Chromosome"/>
</dbReference>
<accession>A0ABX7LQU8</accession>
<sequence length="285" mass="32534">MSEVEPTEPVAGPAAIEKEVVVLRTALDMIGAMVNLSIFGEVITSRDTNLQFNHPPSAALFNILLADFLSQPGGSFFEPKANQNSERKSELTFLVHLRRVTANPQLGLDGHHLRRAVDAFADWLDVEADIPEVHLGEIDLHIPMTIRRITYLKITGDIAKHSVGRLKHVIGQLTKLLKDHGETITEDEAVAIIPDFQEQFFEDILRYHASTIAWHLNEIRWEIWSYLQPERERAYEDAFPIYRWKLPDGIADPIAVRMHWDLMNAVRSPPSFPRFGVTPFLQLRY</sequence>
<evidence type="ECO:0000313" key="2">
    <source>
        <dbReference type="Proteomes" id="UP000662957"/>
    </source>
</evidence>